<evidence type="ECO:0000313" key="4">
    <source>
        <dbReference type="Proteomes" id="UP000467841"/>
    </source>
</evidence>
<keyword evidence="2" id="KW-1133">Transmembrane helix</keyword>
<comment type="caution">
    <text evidence="3">The sequence shown here is derived from an EMBL/GenBank/DDBJ whole genome shotgun (WGS) entry which is preliminary data.</text>
</comment>
<dbReference type="AlphaFoldDB" id="A0A6D2J470"/>
<organism evidence="3 4">
    <name type="scientific">Microthlaspi erraticum</name>
    <dbReference type="NCBI Taxonomy" id="1685480"/>
    <lineage>
        <taxon>Eukaryota</taxon>
        <taxon>Viridiplantae</taxon>
        <taxon>Streptophyta</taxon>
        <taxon>Embryophyta</taxon>
        <taxon>Tracheophyta</taxon>
        <taxon>Spermatophyta</taxon>
        <taxon>Magnoliopsida</taxon>
        <taxon>eudicotyledons</taxon>
        <taxon>Gunneridae</taxon>
        <taxon>Pentapetalae</taxon>
        <taxon>rosids</taxon>
        <taxon>malvids</taxon>
        <taxon>Brassicales</taxon>
        <taxon>Brassicaceae</taxon>
        <taxon>Coluteocarpeae</taxon>
        <taxon>Microthlaspi</taxon>
    </lineage>
</organism>
<name>A0A6D2J470_9BRAS</name>
<keyword evidence="4" id="KW-1185">Reference proteome</keyword>
<proteinExistence type="predicted"/>
<gene>
    <name evidence="3" type="ORF">MERR_LOCUS21594</name>
</gene>
<feature type="transmembrane region" description="Helical" evidence="2">
    <location>
        <begin position="6"/>
        <end position="27"/>
    </location>
</feature>
<accession>A0A6D2J470</accession>
<feature type="region of interest" description="Disordered" evidence="1">
    <location>
        <begin position="31"/>
        <end position="101"/>
    </location>
</feature>
<keyword evidence="2" id="KW-0472">Membrane</keyword>
<dbReference type="EMBL" id="CACVBM020001145">
    <property type="protein sequence ID" value="CAA7034359.1"/>
    <property type="molecule type" value="Genomic_DNA"/>
</dbReference>
<reference evidence="3" key="1">
    <citation type="submission" date="2020-01" db="EMBL/GenBank/DDBJ databases">
        <authorList>
            <person name="Mishra B."/>
        </authorList>
    </citation>
    <scope>NUCLEOTIDE SEQUENCE [LARGE SCALE GENOMIC DNA]</scope>
</reference>
<feature type="compositionally biased region" description="Polar residues" evidence="1">
    <location>
        <begin position="65"/>
        <end position="74"/>
    </location>
</feature>
<dbReference type="Proteomes" id="UP000467841">
    <property type="component" value="Unassembled WGS sequence"/>
</dbReference>
<evidence type="ECO:0000256" key="1">
    <source>
        <dbReference type="SAM" id="MobiDB-lite"/>
    </source>
</evidence>
<evidence type="ECO:0000256" key="2">
    <source>
        <dbReference type="SAM" id="Phobius"/>
    </source>
</evidence>
<evidence type="ECO:0000313" key="3">
    <source>
        <dbReference type="EMBL" id="CAA7034359.1"/>
    </source>
</evidence>
<protein>
    <submittedName>
        <fullName evidence="3">Uncharacterized protein</fullName>
    </submittedName>
</protein>
<keyword evidence="2" id="KW-0812">Transmembrane</keyword>
<sequence length="101" mass="11433">MHSSYLLIFLVILELLYISFVSSELTYRPGKHLPAVDQSKSRDRMPRTTPPCKQGGIASRPCDTTRITRTTAPSDQEGLVPRPAESFDQYHPSGRTRRTNE</sequence>